<keyword evidence="2" id="KW-1185">Reference proteome</keyword>
<name>A1AZ75_PARDP</name>
<dbReference type="AlphaFoldDB" id="A1AZ75"/>
<dbReference type="EnsemblBacteria" id="ABL68569">
    <property type="protein sequence ID" value="ABL68569"/>
    <property type="gene ID" value="Pden_0456"/>
</dbReference>
<dbReference type="HOGENOM" id="CLU_2013051_0_0_5"/>
<evidence type="ECO:0000313" key="1">
    <source>
        <dbReference type="EMBL" id="ABL68569.1"/>
    </source>
</evidence>
<accession>A1AZ75</accession>
<dbReference type="KEGG" id="pde:Pden_0456"/>
<dbReference type="EMBL" id="CP000489">
    <property type="protein sequence ID" value="ABL68569.1"/>
    <property type="molecule type" value="Genomic_DNA"/>
</dbReference>
<proteinExistence type="predicted"/>
<sequence length="123" mass="13304">MRARFGMLGSPGALDSVNLSRALKVGAFGAFRFLALHGALLFVAIRPDIFGGGIKLFGYRTLDSLRPSKPLRHKAYRGRSFTQFASDVAEAGSGQPQACPDHLVAKFIVHPCTYTVSVSDQHI</sequence>
<reference evidence="2" key="1">
    <citation type="submission" date="2006-12" db="EMBL/GenBank/DDBJ databases">
        <title>Complete sequence of chromosome 1 of Paracoccus denitrificans PD1222.</title>
        <authorList>
            <person name="Copeland A."/>
            <person name="Lucas S."/>
            <person name="Lapidus A."/>
            <person name="Barry K."/>
            <person name="Detter J.C."/>
            <person name="Glavina del Rio T."/>
            <person name="Hammon N."/>
            <person name="Israni S."/>
            <person name="Dalin E."/>
            <person name="Tice H."/>
            <person name="Pitluck S."/>
            <person name="Munk A.C."/>
            <person name="Brettin T."/>
            <person name="Bruce D."/>
            <person name="Han C."/>
            <person name="Tapia R."/>
            <person name="Gilna P."/>
            <person name="Schmutz J."/>
            <person name="Larimer F."/>
            <person name="Land M."/>
            <person name="Hauser L."/>
            <person name="Kyrpides N."/>
            <person name="Lykidis A."/>
            <person name="Spiro S."/>
            <person name="Richardson D.J."/>
            <person name="Moir J.W.B."/>
            <person name="Ferguson S.J."/>
            <person name="van Spanning R.J.M."/>
            <person name="Richardson P."/>
        </authorList>
    </citation>
    <scope>NUCLEOTIDE SEQUENCE [LARGE SCALE GENOMIC DNA]</scope>
    <source>
        <strain evidence="2">Pd 1222</strain>
    </source>
</reference>
<evidence type="ECO:0000313" key="2">
    <source>
        <dbReference type="Proteomes" id="UP000000361"/>
    </source>
</evidence>
<dbReference type="Proteomes" id="UP000000361">
    <property type="component" value="Chromosome 1"/>
</dbReference>
<gene>
    <name evidence="1" type="ordered locus">Pden_0456</name>
</gene>
<protein>
    <submittedName>
        <fullName evidence="1">Uncharacterized protein</fullName>
    </submittedName>
</protein>
<dbReference type="STRING" id="318586.Pden_0456"/>
<organism evidence="1 2">
    <name type="scientific">Paracoccus denitrificans (strain Pd 1222)</name>
    <dbReference type="NCBI Taxonomy" id="318586"/>
    <lineage>
        <taxon>Bacteria</taxon>
        <taxon>Pseudomonadati</taxon>
        <taxon>Pseudomonadota</taxon>
        <taxon>Alphaproteobacteria</taxon>
        <taxon>Rhodobacterales</taxon>
        <taxon>Paracoccaceae</taxon>
        <taxon>Paracoccus</taxon>
    </lineage>
</organism>